<feature type="region of interest" description="Disordered" evidence="1">
    <location>
        <begin position="148"/>
        <end position="174"/>
    </location>
</feature>
<dbReference type="PANTHER" id="PTHR13138">
    <property type="entry name" value="PROTEIN LIN1"/>
    <property type="match status" value="1"/>
</dbReference>
<comment type="caution">
    <text evidence="3">The sequence shown here is derived from an EMBL/GenBank/DDBJ whole genome shotgun (WGS) entry which is preliminary data.</text>
</comment>
<dbReference type="EMBL" id="AGSI01000010">
    <property type="protein sequence ID" value="EIE22380.1"/>
    <property type="molecule type" value="Genomic_DNA"/>
</dbReference>
<evidence type="ECO:0000313" key="3">
    <source>
        <dbReference type="EMBL" id="EIE22380.1"/>
    </source>
</evidence>
<accession>I0YVG1</accession>
<protein>
    <recommendedName>
        <fullName evidence="2">OCRE domain-containing protein</fullName>
    </recommendedName>
</protein>
<dbReference type="OrthoDB" id="515820at2759"/>
<gene>
    <name evidence="3" type="ORF">COCSUDRAFT_56069</name>
</gene>
<dbReference type="STRING" id="574566.I0YVG1"/>
<dbReference type="AlphaFoldDB" id="I0YVG1"/>
<keyword evidence="4" id="KW-1185">Reference proteome</keyword>
<feature type="compositionally biased region" description="Polar residues" evidence="1">
    <location>
        <begin position="388"/>
        <end position="399"/>
    </location>
</feature>
<evidence type="ECO:0000259" key="2">
    <source>
        <dbReference type="Pfam" id="PF17780"/>
    </source>
</evidence>
<dbReference type="RefSeq" id="XP_005646924.1">
    <property type="nucleotide sequence ID" value="XM_005646867.1"/>
</dbReference>
<feature type="region of interest" description="Disordered" evidence="1">
    <location>
        <begin position="261"/>
        <end position="292"/>
    </location>
</feature>
<dbReference type="Proteomes" id="UP000007264">
    <property type="component" value="Unassembled WGS sequence"/>
</dbReference>
<proteinExistence type="predicted"/>
<feature type="compositionally biased region" description="Low complexity" evidence="1">
    <location>
        <begin position="371"/>
        <end position="387"/>
    </location>
</feature>
<feature type="compositionally biased region" description="Low complexity" evidence="1">
    <location>
        <begin position="265"/>
        <end position="282"/>
    </location>
</feature>
<feature type="region of interest" description="Disordered" evidence="1">
    <location>
        <begin position="326"/>
        <end position="400"/>
    </location>
</feature>
<dbReference type="eggNOG" id="KOG2950">
    <property type="taxonomic scope" value="Eukaryota"/>
</dbReference>
<dbReference type="CDD" id="cd16166">
    <property type="entry name" value="OCRE_SUA_like"/>
    <property type="match status" value="1"/>
</dbReference>
<name>I0YVG1_COCSC</name>
<reference evidence="3 4" key="1">
    <citation type="journal article" date="2012" name="Genome Biol.">
        <title>The genome of the polar eukaryotic microalga coccomyxa subellipsoidea reveals traits of cold adaptation.</title>
        <authorList>
            <person name="Blanc G."/>
            <person name="Agarkova I."/>
            <person name="Grimwood J."/>
            <person name="Kuo A."/>
            <person name="Brueggeman A."/>
            <person name="Dunigan D."/>
            <person name="Gurnon J."/>
            <person name="Ladunga I."/>
            <person name="Lindquist E."/>
            <person name="Lucas S."/>
            <person name="Pangilinan J."/>
            <person name="Proschold T."/>
            <person name="Salamov A."/>
            <person name="Schmutz J."/>
            <person name="Weeks D."/>
            <person name="Yamada T."/>
            <person name="Claverie J.M."/>
            <person name="Grigoriev I."/>
            <person name="Van Etten J."/>
            <person name="Lomsadze A."/>
            <person name="Borodovsky M."/>
        </authorList>
    </citation>
    <scope>NUCLEOTIDE SEQUENCE [LARGE SCALE GENOMIC DNA]</scope>
    <source>
        <strain evidence="3 4">C-169</strain>
    </source>
</reference>
<dbReference type="InterPro" id="IPR035623">
    <property type="entry name" value="SUA-like_OCRE"/>
</dbReference>
<dbReference type="InterPro" id="IPR039905">
    <property type="entry name" value="CD2BP2/Lin1"/>
</dbReference>
<sequence length="465" mass="49168">MSIRRHVVLEPYFLAPSKDVAAAEVDYEVHAQNWDNSGVPLEPFNLNRERETGHFDEDGNYVAYCEAEPDDAWLESLPQGPEMGEDWEDMEATVRQVSAHDQEPQLSADTLRGYKEGIVELLQPGESVFGALRRLGGLEGRKRIGDIWKGRSGAPAAGSTGAPSLSKGRMVPPENRNAFDRLTALSNALLVNGDYHVHGNSRELLQADLLLHASGIPSSRPPHVAAPEQPAASGSPAIQPPQEGAPDVHGWRAFAARLEAPSSTGVVQDGGAAAEAADAGEPPAAPVDPEEDIFEGAAPPEAASAFKSGAASQEAVMEPDQFAAAVPERGQSGPTVEKRPDGTSPQAAARQHGALPDEITSVPSEQAGAQSALEGMDAEAAATADSAQHPSPSCTSADTNMVFAEPPSAEADKSAPMEGFEYDADSGYYYNSLIGAYYDPYNRLFGDAASGHWFSLKNGEYQVVA</sequence>
<dbReference type="InterPro" id="IPR041591">
    <property type="entry name" value="OCRE"/>
</dbReference>
<dbReference type="GO" id="GO:0005682">
    <property type="term" value="C:U5 snRNP"/>
    <property type="evidence" value="ECO:0007669"/>
    <property type="project" value="InterPro"/>
</dbReference>
<feature type="region of interest" description="Disordered" evidence="1">
    <location>
        <begin position="216"/>
        <end position="247"/>
    </location>
</feature>
<evidence type="ECO:0000256" key="1">
    <source>
        <dbReference type="SAM" id="MobiDB-lite"/>
    </source>
</evidence>
<dbReference type="Pfam" id="PF17780">
    <property type="entry name" value="OCRE"/>
    <property type="match status" value="1"/>
</dbReference>
<evidence type="ECO:0000313" key="4">
    <source>
        <dbReference type="Proteomes" id="UP000007264"/>
    </source>
</evidence>
<organism evidence="3 4">
    <name type="scientific">Coccomyxa subellipsoidea (strain C-169)</name>
    <name type="common">Green microalga</name>
    <dbReference type="NCBI Taxonomy" id="574566"/>
    <lineage>
        <taxon>Eukaryota</taxon>
        <taxon>Viridiplantae</taxon>
        <taxon>Chlorophyta</taxon>
        <taxon>core chlorophytes</taxon>
        <taxon>Trebouxiophyceae</taxon>
        <taxon>Trebouxiophyceae incertae sedis</taxon>
        <taxon>Coccomyxaceae</taxon>
        <taxon>Coccomyxa</taxon>
        <taxon>Coccomyxa subellipsoidea</taxon>
    </lineage>
</organism>
<dbReference type="GeneID" id="17040366"/>
<dbReference type="KEGG" id="csl:COCSUDRAFT_56069"/>
<feature type="compositionally biased region" description="Low complexity" evidence="1">
    <location>
        <begin position="150"/>
        <end position="166"/>
    </location>
</feature>
<dbReference type="PANTHER" id="PTHR13138:SF3">
    <property type="entry name" value="CD2 ANTIGEN CYTOPLASMIC TAIL-BINDING PROTEIN 2"/>
    <property type="match status" value="1"/>
</dbReference>
<feature type="domain" description="OCRE" evidence="2">
    <location>
        <begin position="417"/>
        <end position="462"/>
    </location>
</feature>